<dbReference type="InterPro" id="IPR032861">
    <property type="entry name" value="TAXi_N"/>
</dbReference>
<evidence type="ECO:0000256" key="1">
    <source>
        <dbReference type="ARBA" id="ARBA00007447"/>
    </source>
</evidence>
<keyword evidence="4" id="KW-0378">Hydrolase</keyword>
<dbReference type="InterPro" id="IPR021109">
    <property type="entry name" value="Peptidase_aspartic_dom_sf"/>
</dbReference>
<sequence length="645" mass="67877">MAPTLVLLVLLCLSNALLTCSGGGGGGGATGIRMKLTHVDAKGNYTAPERVRRAIALSRQNLATSMRAGAGVSAPVHWATRQYVAEYLVGDPPQRAEALIDTGSDLIWTQSTTCLRKVNALLTCSGGGGGGGATGIRMKLTHVDAKGNYTAPERVRRAIALSRQNLATSMRAGAGVSAPVHWATRQYVAEYLVGDPPQRAEALIDTGSDLIWTQSTTCLRKVTALLTCSGGGGGGATGIRMKLTHVDAKGNYTAPERVRRAIALSRQNLATSMRAGAGVSAPVHWATRQYVAEYLVGDPPQRAEALIDTGSDLIWTQSTTCLRKVCARQDLPYFNASASSSFAPVPCRDRACAANDVHLCALDGSCTFLVTYGAGGIIGSLGTDVFTFQSGGATLAFGCVSFTEVTPGALHGASGLIGLGRGRLSLVSQTDAKRFSYCLTPYFHNNGGSSHLFVGAAASLSGGGPVMSMPFVESPKDYPYSTFYYLPLVGITVGATKLPIPSSAFDLQEVEEGFWEGGVIIDSGSPFTSLVKDAYEPLMDELARQLNGSLVPPPGEDDGGMALCVARRDLDRVVPTLVLHFSGGADMALPPENYWAPLEKSTACMAIARGYQQSIIGNFQQQNMHILFDVGGGRLSFQNADCSTI</sequence>
<dbReference type="Proteomes" id="UP000604825">
    <property type="component" value="Unassembled WGS sequence"/>
</dbReference>
<keyword evidence="9" id="KW-1185">Reference proteome</keyword>
<feature type="signal peptide" evidence="6">
    <location>
        <begin position="1"/>
        <end position="16"/>
    </location>
</feature>
<name>A0A811RI72_9POAL</name>
<gene>
    <name evidence="8" type="ORF">NCGR_LOCUS52850</name>
</gene>
<evidence type="ECO:0000256" key="6">
    <source>
        <dbReference type="SAM" id="SignalP"/>
    </source>
</evidence>
<dbReference type="AlphaFoldDB" id="A0A811RI72"/>
<dbReference type="FunFam" id="2.40.70.10:FF:000069">
    <property type="entry name" value="Eukaryotic aspartyl protease family protein"/>
    <property type="match status" value="1"/>
</dbReference>
<protein>
    <recommendedName>
        <fullName evidence="7">Peptidase A1 domain-containing protein</fullName>
    </recommendedName>
</protein>
<dbReference type="PANTHER" id="PTHR47967">
    <property type="entry name" value="OS07G0603500 PROTEIN-RELATED"/>
    <property type="match status" value="1"/>
</dbReference>
<evidence type="ECO:0000256" key="5">
    <source>
        <dbReference type="ARBA" id="ARBA00023180"/>
    </source>
</evidence>
<dbReference type="OrthoDB" id="2747330at2759"/>
<dbReference type="EMBL" id="CAJGYO010000015">
    <property type="protein sequence ID" value="CAD6269546.1"/>
    <property type="molecule type" value="Genomic_DNA"/>
</dbReference>
<comment type="caution">
    <text evidence="8">The sequence shown here is derived from an EMBL/GenBank/DDBJ whole genome shotgun (WGS) entry which is preliminary data.</text>
</comment>
<dbReference type="InterPro" id="IPR001969">
    <property type="entry name" value="Aspartic_peptidase_AS"/>
</dbReference>
<feature type="domain" description="Peptidase A1" evidence="7">
    <location>
        <begin position="290"/>
        <end position="638"/>
    </location>
</feature>
<comment type="similarity">
    <text evidence="1">Belongs to the peptidase A1 family.</text>
</comment>
<dbReference type="InterPro" id="IPR034161">
    <property type="entry name" value="Pepsin-like_plant"/>
</dbReference>
<dbReference type="InterPro" id="IPR032799">
    <property type="entry name" value="TAXi_C"/>
</dbReference>
<dbReference type="InterPro" id="IPR051708">
    <property type="entry name" value="Plant_Aspart_Prot_A1"/>
</dbReference>
<dbReference type="Pfam" id="PF14543">
    <property type="entry name" value="TAXi_N"/>
    <property type="match status" value="1"/>
</dbReference>
<dbReference type="GO" id="GO:0006508">
    <property type="term" value="P:proteolysis"/>
    <property type="evidence" value="ECO:0007669"/>
    <property type="project" value="UniProtKB-KW"/>
</dbReference>
<dbReference type="FunFam" id="2.40.70.10:FF:000033">
    <property type="entry name" value="Aspartyl protease family protein"/>
    <property type="match status" value="1"/>
</dbReference>
<dbReference type="InterPro" id="IPR033121">
    <property type="entry name" value="PEPTIDASE_A1"/>
</dbReference>
<dbReference type="GO" id="GO:0005576">
    <property type="term" value="C:extracellular region"/>
    <property type="evidence" value="ECO:0007669"/>
    <property type="project" value="TreeGrafter"/>
</dbReference>
<keyword evidence="2" id="KW-0645">Protease</keyword>
<evidence type="ECO:0000259" key="7">
    <source>
        <dbReference type="PROSITE" id="PS51767"/>
    </source>
</evidence>
<keyword evidence="6" id="KW-0732">Signal</keyword>
<organism evidence="8 9">
    <name type="scientific">Miscanthus lutarioriparius</name>
    <dbReference type="NCBI Taxonomy" id="422564"/>
    <lineage>
        <taxon>Eukaryota</taxon>
        <taxon>Viridiplantae</taxon>
        <taxon>Streptophyta</taxon>
        <taxon>Embryophyta</taxon>
        <taxon>Tracheophyta</taxon>
        <taxon>Spermatophyta</taxon>
        <taxon>Magnoliopsida</taxon>
        <taxon>Liliopsida</taxon>
        <taxon>Poales</taxon>
        <taxon>Poaceae</taxon>
        <taxon>PACMAD clade</taxon>
        <taxon>Panicoideae</taxon>
        <taxon>Andropogonodae</taxon>
        <taxon>Andropogoneae</taxon>
        <taxon>Saccharinae</taxon>
        <taxon>Miscanthus</taxon>
    </lineage>
</organism>
<evidence type="ECO:0000256" key="4">
    <source>
        <dbReference type="ARBA" id="ARBA00022801"/>
    </source>
</evidence>
<dbReference type="GO" id="GO:0004190">
    <property type="term" value="F:aspartic-type endopeptidase activity"/>
    <property type="evidence" value="ECO:0007669"/>
    <property type="project" value="UniProtKB-KW"/>
</dbReference>
<dbReference type="SUPFAM" id="SSF50630">
    <property type="entry name" value="Acid proteases"/>
    <property type="match status" value="3"/>
</dbReference>
<proteinExistence type="inferred from homology"/>
<dbReference type="PROSITE" id="PS51767">
    <property type="entry name" value="PEPTIDASE_A1"/>
    <property type="match status" value="1"/>
</dbReference>
<dbReference type="CDD" id="cd05476">
    <property type="entry name" value="pepsin_A_like_plant"/>
    <property type="match status" value="1"/>
</dbReference>
<evidence type="ECO:0000256" key="2">
    <source>
        <dbReference type="ARBA" id="ARBA00022670"/>
    </source>
</evidence>
<dbReference type="PROSITE" id="PS00141">
    <property type="entry name" value="ASP_PROTEASE"/>
    <property type="match status" value="3"/>
</dbReference>
<dbReference type="PANTHER" id="PTHR47967:SF17">
    <property type="entry name" value="EUKARYOTIC ASPARTYL PROTEASE FAMILY PROTEIN, EXPRESSED"/>
    <property type="match status" value="1"/>
</dbReference>
<dbReference type="Pfam" id="PF14541">
    <property type="entry name" value="TAXi_C"/>
    <property type="match status" value="1"/>
</dbReference>
<keyword evidence="5" id="KW-0325">Glycoprotein</keyword>
<evidence type="ECO:0000256" key="3">
    <source>
        <dbReference type="ARBA" id="ARBA00022750"/>
    </source>
</evidence>
<accession>A0A811RI72</accession>
<dbReference type="Gene3D" id="2.40.70.10">
    <property type="entry name" value="Acid Proteases"/>
    <property type="match status" value="4"/>
</dbReference>
<evidence type="ECO:0000313" key="9">
    <source>
        <dbReference type="Proteomes" id="UP000604825"/>
    </source>
</evidence>
<keyword evidence="3" id="KW-0064">Aspartyl protease</keyword>
<reference evidence="8" key="1">
    <citation type="submission" date="2020-10" db="EMBL/GenBank/DDBJ databases">
        <authorList>
            <person name="Han B."/>
            <person name="Lu T."/>
            <person name="Zhao Q."/>
            <person name="Huang X."/>
            <person name="Zhao Y."/>
        </authorList>
    </citation>
    <scope>NUCLEOTIDE SEQUENCE</scope>
</reference>
<feature type="chain" id="PRO_5032318627" description="Peptidase A1 domain-containing protein" evidence="6">
    <location>
        <begin position="17"/>
        <end position="645"/>
    </location>
</feature>
<evidence type="ECO:0000313" key="8">
    <source>
        <dbReference type="EMBL" id="CAD6269546.1"/>
    </source>
</evidence>